<gene>
    <name evidence="1" type="ORF">TBIB3V08_LOCUS6331</name>
</gene>
<evidence type="ECO:0000313" key="1">
    <source>
        <dbReference type="EMBL" id="CAD7443938.1"/>
    </source>
</evidence>
<protein>
    <submittedName>
        <fullName evidence="1">Uncharacterized protein</fullName>
    </submittedName>
</protein>
<organism evidence="1">
    <name type="scientific">Timema bartmani</name>
    <dbReference type="NCBI Taxonomy" id="61472"/>
    <lineage>
        <taxon>Eukaryota</taxon>
        <taxon>Metazoa</taxon>
        <taxon>Ecdysozoa</taxon>
        <taxon>Arthropoda</taxon>
        <taxon>Hexapoda</taxon>
        <taxon>Insecta</taxon>
        <taxon>Pterygota</taxon>
        <taxon>Neoptera</taxon>
        <taxon>Polyneoptera</taxon>
        <taxon>Phasmatodea</taxon>
        <taxon>Timematodea</taxon>
        <taxon>Timematoidea</taxon>
        <taxon>Timematidae</taxon>
        <taxon>Timema</taxon>
    </lineage>
</organism>
<dbReference type="EMBL" id="OD566414">
    <property type="protein sequence ID" value="CAD7443938.1"/>
    <property type="molecule type" value="Genomic_DNA"/>
</dbReference>
<sequence>MVEKRCNRLKPTTMYLYMWTKMSVSPCIVHQQQKDQVNPAMAQMQPSFSPLQKTDEITLSTLMSSTESPLYKYITQGRTVVTTLQTQQPSAKVPTLKILTHGHAPLDAGLVSWTVHSKTNCEWGIHARNEGSDLFDICCHAWNDKADKPKLIECE</sequence>
<reference evidence="1" key="1">
    <citation type="submission" date="2020-11" db="EMBL/GenBank/DDBJ databases">
        <authorList>
            <person name="Tran Van P."/>
        </authorList>
    </citation>
    <scope>NUCLEOTIDE SEQUENCE</scope>
</reference>
<dbReference type="AlphaFoldDB" id="A0A7R9EYV5"/>
<accession>A0A7R9EYV5</accession>
<proteinExistence type="predicted"/>
<name>A0A7R9EYV5_9NEOP</name>